<sequence>MATITDSQAFYLRGCSQARGQHEGHRRRQSSRFKTPRQATGFAPSGKPTDNKLWFTNGAAGFEAEYLLFYSCATRESSLFPTPNFEDNSEPNLLQRWVLDRRSSFAPGSAAGAECQDSFTKLTCNAPRSAANIPAAATASSLGIPWDQPDPRNDVPAVSLHLAVAP</sequence>
<dbReference type="KEGG" id="trr:M419DRAFT_128761"/>
<accession>A0A024SDT3</accession>
<organism evidence="2 3">
    <name type="scientific">Hypocrea jecorina (strain ATCC 56765 / BCRC 32924 / NRRL 11460 / Rut C-30)</name>
    <name type="common">Trichoderma reesei</name>
    <dbReference type="NCBI Taxonomy" id="1344414"/>
    <lineage>
        <taxon>Eukaryota</taxon>
        <taxon>Fungi</taxon>
        <taxon>Dikarya</taxon>
        <taxon>Ascomycota</taxon>
        <taxon>Pezizomycotina</taxon>
        <taxon>Sordariomycetes</taxon>
        <taxon>Hypocreomycetidae</taxon>
        <taxon>Hypocreales</taxon>
        <taxon>Hypocreaceae</taxon>
        <taxon>Trichoderma</taxon>
    </lineage>
</organism>
<name>A0A024SDT3_HYPJR</name>
<reference evidence="3" key="1">
    <citation type="journal article" date="2013" name="Ind. Biotechnol.">
        <title>Comparative genomics analysis of Trichoderma reesei strains.</title>
        <authorList>
            <person name="Koike H."/>
            <person name="Aerts A."/>
            <person name="LaButti K."/>
            <person name="Grigoriev I.V."/>
            <person name="Baker S.E."/>
        </authorList>
    </citation>
    <scope>NUCLEOTIDE SEQUENCE [LARGE SCALE GENOMIC DNA]</scope>
    <source>
        <strain evidence="3">ATCC 56765 / BCRC 32924 / NRRL 11460 / Rut C-30</strain>
    </source>
</reference>
<dbReference type="Proteomes" id="UP000024376">
    <property type="component" value="Unassembled WGS sequence"/>
</dbReference>
<proteinExistence type="predicted"/>
<evidence type="ECO:0000313" key="3">
    <source>
        <dbReference type="Proteomes" id="UP000024376"/>
    </source>
</evidence>
<feature type="region of interest" description="Disordered" evidence="1">
    <location>
        <begin position="18"/>
        <end position="48"/>
    </location>
</feature>
<dbReference type="HOGENOM" id="CLU_1602957_0_0_1"/>
<dbReference type="EMBL" id="KI911143">
    <property type="protein sequence ID" value="ETS03469.1"/>
    <property type="molecule type" value="Genomic_DNA"/>
</dbReference>
<feature type="compositionally biased region" description="Basic residues" evidence="1">
    <location>
        <begin position="24"/>
        <end position="35"/>
    </location>
</feature>
<evidence type="ECO:0000313" key="2">
    <source>
        <dbReference type="EMBL" id="ETS03469.1"/>
    </source>
</evidence>
<protein>
    <submittedName>
        <fullName evidence="2">Uncharacterized protein</fullName>
    </submittedName>
</protein>
<gene>
    <name evidence="2" type="ORF">M419DRAFT_128761</name>
</gene>
<dbReference type="AlphaFoldDB" id="A0A024SDT3"/>
<evidence type="ECO:0000256" key="1">
    <source>
        <dbReference type="SAM" id="MobiDB-lite"/>
    </source>
</evidence>